<dbReference type="EMBL" id="CP133006">
    <property type="protein sequence ID" value="WZG08178.1"/>
    <property type="molecule type" value="Genomic_DNA"/>
</dbReference>
<proteinExistence type="predicted"/>
<feature type="transmembrane region" description="Helical" evidence="1">
    <location>
        <begin position="12"/>
        <end position="35"/>
    </location>
</feature>
<feature type="transmembrane region" description="Helical" evidence="1">
    <location>
        <begin position="80"/>
        <end position="101"/>
    </location>
</feature>
<keyword evidence="1" id="KW-0472">Membrane</keyword>
<dbReference type="Pfam" id="PF02517">
    <property type="entry name" value="Rce1-like"/>
    <property type="match status" value="1"/>
</dbReference>
<sequence>MIELIKVSFTCFFAILVMTLINGLAPMIGLINFIGMGDLGYVLFNILILILTLLVFIAWIKKGFKSSLNCFRITKPKIKLEWIALGMIGISMIYIFFITLTNGTWVYNQNNNILQFVLVILITSLTTAITEEIFFRGFLLGYIEKKTNAYLGVIISAILFGIVHIMNGSYNI</sequence>
<feature type="transmembrane region" description="Helical" evidence="1">
    <location>
        <begin position="41"/>
        <end position="60"/>
    </location>
</feature>
<reference evidence="3 4" key="1">
    <citation type="journal article" date="2024" name="ISME J.">
        <title>Staphylococcus epidermidis bacteriocin A37 kills natural competitors with a unique mechanism of action.</title>
        <authorList>
            <person name="Puls J.S."/>
            <person name="Winnerling B."/>
            <person name="Power J.J."/>
            <person name="Kruger A.M."/>
            <person name="Brajtenbach D."/>
            <person name="Johnson M."/>
            <person name="Bilici K."/>
            <person name="Camus L."/>
            <person name="Fliesswasser T."/>
            <person name="Schneider T."/>
            <person name="Sahl H.G."/>
            <person name="Ghosal D."/>
            <person name="Kubitscheck U."/>
            <person name="Heilbronner S."/>
            <person name="Grein F."/>
        </authorList>
    </citation>
    <scope>NUCLEOTIDE SEQUENCE [LARGE SCALE GENOMIC DNA]</scope>
    <source>
        <strain evidence="3 4">SCK7</strain>
    </source>
</reference>
<keyword evidence="1" id="KW-0812">Transmembrane</keyword>
<name>A0ABZ2W7N3_9STAP</name>
<keyword evidence="1" id="KW-1133">Transmembrane helix</keyword>
<feature type="transmembrane region" description="Helical" evidence="1">
    <location>
        <begin position="113"/>
        <end position="135"/>
    </location>
</feature>
<dbReference type="Proteomes" id="UP001468345">
    <property type="component" value="Chromosome"/>
</dbReference>
<evidence type="ECO:0000259" key="2">
    <source>
        <dbReference type="Pfam" id="PF02517"/>
    </source>
</evidence>
<evidence type="ECO:0000256" key="1">
    <source>
        <dbReference type="SAM" id="Phobius"/>
    </source>
</evidence>
<gene>
    <name evidence="3" type="ORF">SHJJP9002_000043</name>
</gene>
<dbReference type="RefSeq" id="WP_341636675.1">
    <property type="nucleotide sequence ID" value="NZ_CP133006.1"/>
</dbReference>
<protein>
    <submittedName>
        <fullName evidence="3">Type II CAAX endopeptidase family protein</fullName>
    </submittedName>
</protein>
<dbReference type="PANTHER" id="PTHR39430:SF1">
    <property type="entry name" value="PROTEASE"/>
    <property type="match status" value="1"/>
</dbReference>
<accession>A0ABZ2W7N3</accession>
<organism evidence="3 4">
    <name type="scientific">Staphylococcus casei</name>
    <dbReference type="NCBI Taxonomy" id="201828"/>
    <lineage>
        <taxon>Bacteria</taxon>
        <taxon>Bacillati</taxon>
        <taxon>Bacillota</taxon>
        <taxon>Bacilli</taxon>
        <taxon>Bacillales</taxon>
        <taxon>Staphylococcaceae</taxon>
        <taxon>Staphylococcus</taxon>
    </lineage>
</organism>
<dbReference type="PANTHER" id="PTHR39430">
    <property type="entry name" value="MEMBRANE-ASSOCIATED PROTEASE-RELATED"/>
    <property type="match status" value="1"/>
</dbReference>
<evidence type="ECO:0000313" key="3">
    <source>
        <dbReference type="EMBL" id="WZG08178.1"/>
    </source>
</evidence>
<evidence type="ECO:0000313" key="4">
    <source>
        <dbReference type="Proteomes" id="UP001468345"/>
    </source>
</evidence>
<feature type="transmembrane region" description="Helical" evidence="1">
    <location>
        <begin position="147"/>
        <end position="166"/>
    </location>
</feature>
<feature type="domain" description="CAAX prenyl protease 2/Lysostaphin resistance protein A-like" evidence="2">
    <location>
        <begin position="115"/>
        <end position="168"/>
    </location>
</feature>
<dbReference type="InterPro" id="IPR003675">
    <property type="entry name" value="Rce1/LyrA-like_dom"/>
</dbReference>
<keyword evidence="4" id="KW-1185">Reference proteome</keyword>